<dbReference type="InterPro" id="IPR014922">
    <property type="entry name" value="YdhG-like"/>
</dbReference>
<name>R3TLL8_9ENTE</name>
<gene>
    <name evidence="2" type="ORF">UC3_02256</name>
</gene>
<accession>R3TLL8</accession>
<proteinExistence type="predicted"/>
<feature type="domain" description="YdhG-like" evidence="1">
    <location>
        <begin position="15"/>
        <end position="90"/>
    </location>
</feature>
<dbReference type="eggNOG" id="COG5646">
    <property type="taxonomic scope" value="Bacteria"/>
</dbReference>
<reference evidence="2 3" key="1">
    <citation type="submission" date="2013-02" db="EMBL/GenBank/DDBJ databases">
        <title>The Genome Sequence of Enterococcus phoeniculicola BAA-412.</title>
        <authorList>
            <consortium name="The Broad Institute Genome Sequencing Platform"/>
            <consortium name="The Broad Institute Genome Sequencing Center for Infectious Disease"/>
            <person name="Earl A.M."/>
            <person name="Gilmore M.S."/>
            <person name="Lebreton F."/>
            <person name="Walker B."/>
            <person name="Young S.K."/>
            <person name="Zeng Q."/>
            <person name="Gargeya S."/>
            <person name="Fitzgerald M."/>
            <person name="Haas B."/>
            <person name="Abouelleil A."/>
            <person name="Alvarado L."/>
            <person name="Arachchi H.M."/>
            <person name="Berlin A.M."/>
            <person name="Chapman S.B."/>
            <person name="Dewar J."/>
            <person name="Goldberg J."/>
            <person name="Griggs A."/>
            <person name="Gujja S."/>
            <person name="Hansen M."/>
            <person name="Howarth C."/>
            <person name="Imamovic A."/>
            <person name="Larimer J."/>
            <person name="McCowan C."/>
            <person name="Murphy C."/>
            <person name="Neiman D."/>
            <person name="Pearson M."/>
            <person name="Priest M."/>
            <person name="Roberts A."/>
            <person name="Saif S."/>
            <person name="Shea T."/>
            <person name="Sisk P."/>
            <person name="Sykes S."/>
            <person name="Wortman J."/>
            <person name="Nusbaum C."/>
            <person name="Birren B."/>
        </authorList>
    </citation>
    <scope>NUCLEOTIDE SEQUENCE [LARGE SCALE GENOMIC DNA]</scope>
    <source>
        <strain evidence="2 3">ATCC BAA-412</strain>
    </source>
</reference>
<dbReference type="EMBL" id="AJAT01000017">
    <property type="protein sequence ID" value="EOL41908.1"/>
    <property type="molecule type" value="Genomic_DNA"/>
</dbReference>
<keyword evidence="3" id="KW-1185">Reference proteome</keyword>
<dbReference type="Pfam" id="PF08818">
    <property type="entry name" value="DUF1801"/>
    <property type="match status" value="1"/>
</dbReference>
<evidence type="ECO:0000313" key="2">
    <source>
        <dbReference type="EMBL" id="EOL41908.1"/>
    </source>
</evidence>
<organism evidence="2 3">
    <name type="scientific">Enterococcus phoeniculicola ATCC BAA-412</name>
    <dbReference type="NCBI Taxonomy" id="1158610"/>
    <lineage>
        <taxon>Bacteria</taxon>
        <taxon>Bacillati</taxon>
        <taxon>Bacillota</taxon>
        <taxon>Bacilli</taxon>
        <taxon>Lactobacillales</taxon>
        <taxon>Enterococcaceae</taxon>
        <taxon>Enterococcus</taxon>
    </lineage>
</organism>
<evidence type="ECO:0000259" key="1">
    <source>
        <dbReference type="Pfam" id="PF08818"/>
    </source>
</evidence>
<protein>
    <recommendedName>
        <fullName evidence="1">YdhG-like domain-containing protein</fullName>
    </recommendedName>
</protein>
<comment type="caution">
    <text evidence="2">The sequence shown here is derived from an EMBL/GenBank/DDBJ whole genome shotgun (WGS) entry which is preliminary data.</text>
</comment>
<evidence type="ECO:0000313" key="3">
    <source>
        <dbReference type="Proteomes" id="UP000013785"/>
    </source>
</evidence>
<dbReference type="STRING" id="154621.RV11_GL001571"/>
<dbReference type="Proteomes" id="UP000013785">
    <property type="component" value="Unassembled WGS sequence"/>
</dbReference>
<sequence length="97" mass="10980">MTAITDYIHSAPLEQQAHLQTIYQIAKELLPDATEKISYGMPTFFQKENLVHFAGMKKHLGFYPTPSAIEAFSAQLSSYKTSKGAVQFPYTPLYPRH</sequence>
<dbReference type="HOGENOM" id="CLU_128703_1_0_9"/>
<dbReference type="Gene3D" id="3.90.1150.200">
    <property type="match status" value="1"/>
</dbReference>
<dbReference type="PATRIC" id="fig|1158610.3.peg.2232"/>
<dbReference type="SUPFAM" id="SSF159888">
    <property type="entry name" value="YdhG-like"/>
    <property type="match status" value="1"/>
</dbReference>
<dbReference type="AlphaFoldDB" id="R3TLL8"/>